<keyword evidence="1" id="KW-1133">Transmembrane helix</keyword>
<dbReference type="InParanoid" id="A0A1D3CXA8"/>
<evidence type="ECO:0000313" key="2">
    <source>
        <dbReference type="EMBL" id="OEH75827.1"/>
    </source>
</evidence>
<sequence length="175" mass="18957">MSRWLLSPSTAAIEQQVLVLLCAASELLTFLGVAMLLTRLYVAWRQMKKRRIAIPAVVKRGVGDACTSATAAETAVETPFVQEDEFELGVLLTALGLSLYSKLGTLLVMAWHEALLLRHCVAAFTFSSNVVALNVFLHPSPPAAGGPHHEAFPAEGSLSVLSAFKALVYIRRLRV</sequence>
<accession>A0A1D3CXA8</accession>
<protein>
    <submittedName>
        <fullName evidence="2">Arv1-like related protein</fullName>
    </submittedName>
</protein>
<dbReference type="VEuPathDB" id="ToxoDB:cyc_08920"/>
<feature type="transmembrane region" description="Helical" evidence="1">
    <location>
        <begin position="17"/>
        <end position="42"/>
    </location>
</feature>
<dbReference type="AlphaFoldDB" id="A0A1D3CXA8"/>
<keyword evidence="3" id="KW-1185">Reference proteome</keyword>
<comment type="caution">
    <text evidence="2">The sequence shown here is derived from an EMBL/GenBank/DDBJ whole genome shotgun (WGS) entry which is preliminary data.</text>
</comment>
<gene>
    <name evidence="2" type="ORF">cyc_08920</name>
</gene>
<keyword evidence="1" id="KW-0472">Membrane</keyword>
<dbReference type="VEuPathDB" id="ToxoDB:LOC113147637"/>
<dbReference type="EMBL" id="JROU02001622">
    <property type="protein sequence ID" value="OEH75827.1"/>
    <property type="molecule type" value="Genomic_DNA"/>
</dbReference>
<dbReference type="Proteomes" id="UP000095192">
    <property type="component" value="Unassembled WGS sequence"/>
</dbReference>
<name>A0A1D3CXA8_9EIME</name>
<proteinExistence type="predicted"/>
<evidence type="ECO:0000313" key="3">
    <source>
        <dbReference type="Proteomes" id="UP000095192"/>
    </source>
</evidence>
<organism evidence="2 3">
    <name type="scientific">Cyclospora cayetanensis</name>
    <dbReference type="NCBI Taxonomy" id="88456"/>
    <lineage>
        <taxon>Eukaryota</taxon>
        <taxon>Sar</taxon>
        <taxon>Alveolata</taxon>
        <taxon>Apicomplexa</taxon>
        <taxon>Conoidasida</taxon>
        <taxon>Coccidia</taxon>
        <taxon>Eucoccidiorida</taxon>
        <taxon>Eimeriorina</taxon>
        <taxon>Eimeriidae</taxon>
        <taxon>Cyclospora</taxon>
    </lineage>
</organism>
<reference evidence="2 3" key="1">
    <citation type="journal article" date="2016" name="BMC Genomics">
        <title>Comparative genomics reveals Cyclospora cayetanensis possesses coccidia-like metabolism and invasion components but unique surface antigens.</title>
        <authorList>
            <person name="Liu S."/>
            <person name="Wang L."/>
            <person name="Zheng H."/>
            <person name="Xu Z."/>
            <person name="Roellig D.M."/>
            <person name="Li N."/>
            <person name="Frace M.A."/>
            <person name="Tang K."/>
            <person name="Arrowood M.J."/>
            <person name="Moss D.M."/>
            <person name="Zhang L."/>
            <person name="Feng Y."/>
            <person name="Xiao L."/>
        </authorList>
    </citation>
    <scope>NUCLEOTIDE SEQUENCE [LARGE SCALE GENOMIC DNA]</scope>
    <source>
        <strain evidence="2 3">CHN_HEN01</strain>
    </source>
</reference>
<evidence type="ECO:0000256" key="1">
    <source>
        <dbReference type="SAM" id="Phobius"/>
    </source>
</evidence>
<keyword evidence="1" id="KW-0812">Transmembrane</keyword>